<evidence type="ECO:0000313" key="2">
    <source>
        <dbReference type="Proteomes" id="UP000663419"/>
    </source>
</evidence>
<protein>
    <submittedName>
        <fullName evidence="1">Uncharacterized protein</fullName>
    </submittedName>
</protein>
<evidence type="ECO:0000313" key="1">
    <source>
        <dbReference type="EMBL" id="QSS55865.1"/>
    </source>
</evidence>
<dbReference type="EMBL" id="CP069105">
    <property type="protein sequence ID" value="QSS55865.1"/>
    <property type="molecule type" value="Genomic_DNA"/>
</dbReference>
<dbReference type="Proteomes" id="UP000663419">
    <property type="component" value="Chromosome 4"/>
</dbReference>
<gene>
    <name evidence="1" type="ORF">I7I53_03862</name>
</gene>
<name>A0A8A1LRU7_AJEC8</name>
<reference evidence="1" key="1">
    <citation type="submission" date="2021-01" db="EMBL/GenBank/DDBJ databases">
        <title>Chromosome-level genome assembly of a human fungal pathogen reveals clustering of transcriptionally co-regulated genes.</title>
        <authorList>
            <person name="Voorhies M."/>
            <person name="Cohen S."/>
            <person name="Shea T.P."/>
            <person name="Petrus S."/>
            <person name="Munoz J.F."/>
            <person name="Poplawski S."/>
            <person name="Goldman W.E."/>
            <person name="Michael T."/>
            <person name="Cuomo C.A."/>
            <person name="Sil A."/>
            <person name="Beyhan S."/>
        </authorList>
    </citation>
    <scope>NUCLEOTIDE SEQUENCE</scope>
    <source>
        <strain evidence="1">H88</strain>
    </source>
</reference>
<accession>A0A8A1LRU7</accession>
<dbReference type="AlphaFoldDB" id="A0A8A1LRU7"/>
<dbReference type="VEuPathDB" id="FungiDB:I7I53_03862"/>
<sequence>MLSVADGPTKSVRFKGHSYLVISVQVAMSLMIISSKKKLKRKEGKGGKKTKKKGGMIVHCIKS</sequence>
<organism evidence="1 2">
    <name type="scientific">Ajellomyces capsulatus (strain H88)</name>
    <name type="common">Darling's disease fungus</name>
    <name type="synonym">Histoplasma capsulatum</name>
    <dbReference type="NCBI Taxonomy" id="544711"/>
    <lineage>
        <taxon>Eukaryota</taxon>
        <taxon>Fungi</taxon>
        <taxon>Dikarya</taxon>
        <taxon>Ascomycota</taxon>
        <taxon>Pezizomycotina</taxon>
        <taxon>Eurotiomycetes</taxon>
        <taxon>Eurotiomycetidae</taxon>
        <taxon>Onygenales</taxon>
        <taxon>Ajellomycetaceae</taxon>
        <taxon>Histoplasma</taxon>
    </lineage>
</organism>
<proteinExistence type="predicted"/>